<evidence type="ECO:0000313" key="2">
    <source>
        <dbReference type="EMBL" id="PVH37347.1"/>
    </source>
</evidence>
<sequence length="87" mass="10668">MEANGCVSLEEIEEYNYMANQTFKTEKEFYMFYNGYAFHKGFSVRKDRIWYKPSTKEVTWRRFVCSFEGYRMEKHLKGRIRKDSHVL</sequence>
<dbReference type="AlphaFoldDB" id="A0A2T8II66"/>
<dbReference type="EMBL" id="CM008051">
    <property type="protein sequence ID" value="PVH37347.1"/>
    <property type="molecule type" value="Genomic_DNA"/>
</dbReference>
<dbReference type="Gramene" id="PVH37347">
    <property type="protein sequence ID" value="PVH37347"/>
    <property type="gene ID" value="PAHAL_6G292700"/>
</dbReference>
<protein>
    <recommendedName>
        <fullName evidence="1">FAR1 domain-containing protein</fullName>
    </recommendedName>
</protein>
<reference evidence="2" key="1">
    <citation type="submission" date="2018-04" db="EMBL/GenBank/DDBJ databases">
        <title>WGS assembly of Panicum hallii.</title>
        <authorList>
            <person name="Lovell J."/>
            <person name="Jenkins J."/>
            <person name="Lowry D."/>
            <person name="Mamidi S."/>
            <person name="Sreedasyam A."/>
            <person name="Weng X."/>
            <person name="Barry K."/>
            <person name="Bonette J."/>
            <person name="Campitelli B."/>
            <person name="Daum C."/>
            <person name="Gordon S."/>
            <person name="Gould B."/>
            <person name="Lipzen A."/>
            <person name="Macqueen A."/>
            <person name="Palacio-Mejia J."/>
            <person name="Plott C."/>
            <person name="Shakirov E."/>
            <person name="Shu S."/>
            <person name="Yoshinaga Y."/>
            <person name="Zane M."/>
            <person name="Rokhsar D."/>
            <person name="Grimwood J."/>
            <person name="Schmutz J."/>
            <person name="Juenger T."/>
        </authorList>
    </citation>
    <scope>NUCLEOTIDE SEQUENCE [LARGE SCALE GENOMIC DNA]</scope>
    <source>
        <strain evidence="2">FIL2</strain>
    </source>
</reference>
<name>A0A2T8II66_9POAL</name>
<feature type="domain" description="FAR1" evidence="1">
    <location>
        <begin position="32"/>
        <end position="81"/>
    </location>
</feature>
<proteinExistence type="predicted"/>
<dbReference type="PANTHER" id="PTHR46328">
    <property type="entry name" value="FAR-RED IMPAIRED RESPONSIVE (FAR1) FAMILY PROTEIN-RELATED"/>
    <property type="match status" value="1"/>
</dbReference>
<organism evidence="2">
    <name type="scientific">Panicum hallii</name>
    <dbReference type="NCBI Taxonomy" id="206008"/>
    <lineage>
        <taxon>Eukaryota</taxon>
        <taxon>Viridiplantae</taxon>
        <taxon>Streptophyta</taxon>
        <taxon>Embryophyta</taxon>
        <taxon>Tracheophyta</taxon>
        <taxon>Spermatophyta</taxon>
        <taxon>Magnoliopsida</taxon>
        <taxon>Liliopsida</taxon>
        <taxon>Poales</taxon>
        <taxon>Poaceae</taxon>
        <taxon>PACMAD clade</taxon>
        <taxon>Panicoideae</taxon>
        <taxon>Panicodae</taxon>
        <taxon>Paniceae</taxon>
        <taxon>Panicinae</taxon>
        <taxon>Panicum</taxon>
        <taxon>Panicum sect. Panicum</taxon>
    </lineage>
</organism>
<gene>
    <name evidence="2" type="ORF">PAHAL_6G292700</name>
</gene>
<dbReference type="Proteomes" id="UP000243499">
    <property type="component" value="Chromosome 6"/>
</dbReference>
<dbReference type="InterPro" id="IPR004330">
    <property type="entry name" value="FAR1_DNA_bnd_dom"/>
</dbReference>
<accession>A0A2T8II66</accession>
<evidence type="ECO:0000259" key="1">
    <source>
        <dbReference type="Pfam" id="PF03101"/>
    </source>
</evidence>
<dbReference type="Pfam" id="PF03101">
    <property type="entry name" value="FAR1"/>
    <property type="match status" value="1"/>
</dbReference>